<name>A0A7L9WR66_9RHOB</name>
<dbReference type="NCBIfam" id="TIGR00254">
    <property type="entry name" value="GGDEF"/>
    <property type="match status" value="1"/>
</dbReference>
<keyword evidence="1" id="KW-1133">Transmembrane helix</keyword>
<dbReference type="PANTHER" id="PTHR33121">
    <property type="entry name" value="CYCLIC DI-GMP PHOSPHODIESTERASE PDEF"/>
    <property type="match status" value="1"/>
</dbReference>
<dbReference type="Pfam" id="PF00990">
    <property type="entry name" value="GGDEF"/>
    <property type="match status" value="1"/>
</dbReference>
<dbReference type="InterPro" id="IPR050706">
    <property type="entry name" value="Cyclic-di-GMP_PDE-like"/>
</dbReference>
<evidence type="ECO:0000313" key="4">
    <source>
        <dbReference type="EMBL" id="QOL82885.1"/>
    </source>
</evidence>
<protein>
    <submittedName>
        <fullName evidence="4">EAL domain-containing protein</fullName>
    </submittedName>
</protein>
<proteinExistence type="predicted"/>
<dbReference type="CDD" id="cd01948">
    <property type="entry name" value="EAL"/>
    <property type="match status" value="1"/>
</dbReference>
<evidence type="ECO:0000259" key="3">
    <source>
        <dbReference type="PROSITE" id="PS50887"/>
    </source>
</evidence>
<dbReference type="Pfam" id="PF00563">
    <property type="entry name" value="EAL"/>
    <property type="match status" value="1"/>
</dbReference>
<dbReference type="PROSITE" id="PS50883">
    <property type="entry name" value="EAL"/>
    <property type="match status" value="1"/>
</dbReference>
<dbReference type="InterPro" id="IPR029787">
    <property type="entry name" value="Nucleotide_cyclase"/>
</dbReference>
<dbReference type="PROSITE" id="PS50887">
    <property type="entry name" value="GGDEF"/>
    <property type="match status" value="1"/>
</dbReference>
<keyword evidence="1" id="KW-0472">Membrane</keyword>
<dbReference type="EMBL" id="CP045201">
    <property type="protein sequence ID" value="QOL82885.1"/>
    <property type="molecule type" value="Genomic_DNA"/>
</dbReference>
<dbReference type="KEGG" id="pshq:F3W81_19855"/>
<accession>A0A7L9WR66</accession>
<evidence type="ECO:0000313" key="5">
    <source>
        <dbReference type="Proteomes" id="UP000594118"/>
    </source>
</evidence>
<dbReference type="Gene3D" id="3.20.20.450">
    <property type="entry name" value="EAL domain"/>
    <property type="match status" value="1"/>
</dbReference>
<feature type="transmembrane region" description="Helical" evidence="1">
    <location>
        <begin position="20"/>
        <end position="38"/>
    </location>
</feature>
<dbReference type="CDD" id="cd01949">
    <property type="entry name" value="GGDEF"/>
    <property type="match status" value="1"/>
</dbReference>
<evidence type="ECO:0000259" key="2">
    <source>
        <dbReference type="PROSITE" id="PS50883"/>
    </source>
</evidence>
<organism evidence="4 5">
    <name type="scientific">Pseudooceanicola spongiae</name>
    <dbReference type="NCBI Taxonomy" id="2613965"/>
    <lineage>
        <taxon>Bacteria</taxon>
        <taxon>Pseudomonadati</taxon>
        <taxon>Pseudomonadota</taxon>
        <taxon>Alphaproteobacteria</taxon>
        <taxon>Rhodobacterales</taxon>
        <taxon>Paracoccaceae</taxon>
        <taxon>Pseudooceanicola</taxon>
    </lineage>
</organism>
<dbReference type="Proteomes" id="UP000594118">
    <property type="component" value="Chromosome"/>
</dbReference>
<dbReference type="InterPro" id="IPR001633">
    <property type="entry name" value="EAL_dom"/>
</dbReference>
<dbReference type="PANTHER" id="PTHR33121:SF70">
    <property type="entry name" value="SIGNALING PROTEIN YKOW"/>
    <property type="match status" value="1"/>
</dbReference>
<dbReference type="GO" id="GO:0071111">
    <property type="term" value="F:cyclic-guanylate-specific phosphodiesterase activity"/>
    <property type="evidence" value="ECO:0007669"/>
    <property type="project" value="InterPro"/>
</dbReference>
<dbReference type="InterPro" id="IPR000160">
    <property type="entry name" value="GGDEF_dom"/>
</dbReference>
<dbReference type="SUPFAM" id="SSF55073">
    <property type="entry name" value="Nucleotide cyclase"/>
    <property type="match status" value="1"/>
</dbReference>
<dbReference type="InterPro" id="IPR035919">
    <property type="entry name" value="EAL_sf"/>
</dbReference>
<keyword evidence="1" id="KW-0812">Transmembrane</keyword>
<dbReference type="SMART" id="SM00052">
    <property type="entry name" value="EAL"/>
    <property type="match status" value="1"/>
</dbReference>
<feature type="domain" description="EAL" evidence="2">
    <location>
        <begin position="244"/>
        <end position="499"/>
    </location>
</feature>
<reference evidence="4 5" key="1">
    <citation type="submission" date="2019-10" db="EMBL/GenBank/DDBJ databases">
        <title>Pseudopuniceibacterium sp. HQ09 islated from Antarctica.</title>
        <authorList>
            <person name="Liao L."/>
            <person name="Su S."/>
            <person name="Chen B."/>
            <person name="Yu Y."/>
        </authorList>
    </citation>
    <scope>NUCLEOTIDE SEQUENCE [LARGE SCALE GENOMIC DNA]</scope>
    <source>
        <strain evidence="4 5">HQ09</strain>
    </source>
</reference>
<gene>
    <name evidence="4" type="ORF">F3W81_19855</name>
</gene>
<dbReference type="SMART" id="SM00267">
    <property type="entry name" value="GGDEF"/>
    <property type="match status" value="1"/>
</dbReference>
<sequence>MPELTRTRFTRARMRAQTVLTGPLMLATVPAVCLGAFWLAGEAALIATALSLSALYAFLAGVRPTESDPSRDIVTGLGMRGSLDLAMDAALSLQATSARKTACMMVQIDDFDDFSERYGQAAAEDVLNRMAQRLRGALRDDDILCKIGPATFGIGIAPVTQVDLETTIQLASRLQSVVEDPLALDATTVYVSCSIGFCLGTRSPLSTGASLVAATQNALSEALRFAPSAIRSFSADMQRTHLARTALTDEVSAALENGQIVPFFQPQLCTDTGLVSGFEALARWCHPERGLISPAEFLPVIQHSGQMERLGDLMLVQSLIALRRWDEMGLNVPQVGVNFATDELRNPRLMEKVRWQLDRYGLKPERLAVEVLETVVADSPEDVVSRNINGLSKLGCKIDLDDFGTGHASISSIRRFSVERLKIDRSFVMKVDKDIDQQRMVSAILTMAERLGLETLAEGVETPGEHATLAQLGCGHVQGFEIARPMPFDQTAEWVRTHHAGLITAPKFGRDAG</sequence>
<keyword evidence="5" id="KW-1185">Reference proteome</keyword>
<feature type="domain" description="GGDEF" evidence="3">
    <location>
        <begin position="99"/>
        <end position="235"/>
    </location>
</feature>
<dbReference type="SUPFAM" id="SSF141868">
    <property type="entry name" value="EAL domain-like"/>
    <property type="match status" value="1"/>
</dbReference>
<dbReference type="AlphaFoldDB" id="A0A7L9WR66"/>
<evidence type="ECO:0000256" key="1">
    <source>
        <dbReference type="SAM" id="Phobius"/>
    </source>
</evidence>
<dbReference type="Gene3D" id="3.30.70.270">
    <property type="match status" value="1"/>
</dbReference>
<dbReference type="InterPro" id="IPR043128">
    <property type="entry name" value="Rev_trsase/Diguanyl_cyclase"/>
</dbReference>